<reference evidence="2" key="1">
    <citation type="submission" date="2019-10" db="EMBL/GenBank/DDBJ databases">
        <title>Draft genome sequence of Panacibacter sp. KCS-6.</title>
        <authorList>
            <person name="Yim K.J."/>
        </authorList>
    </citation>
    <scope>NUCLEOTIDE SEQUENCE</scope>
    <source>
        <strain evidence="2">KCS-6</strain>
    </source>
</reference>
<protein>
    <submittedName>
        <fullName evidence="2">Uncharacterized protein</fullName>
    </submittedName>
</protein>
<comment type="caution">
    <text evidence="2">The sequence shown here is derived from an EMBL/GenBank/DDBJ whole genome shotgun (WGS) entry which is preliminary data.</text>
</comment>
<dbReference type="AlphaFoldDB" id="A0A8J8JT25"/>
<feature type="coiled-coil region" evidence="1">
    <location>
        <begin position="8"/>
        <end position="50"/>
    </location>
</feature>
<gene>
    <name evidence="2" type="ORF">GD597_08160</name>
</gene>
<accession>A0A8J8JT25</accession>
<dbReference type="RefSeq" id="WP_171607356.1">
    <property type="nucleotide sequence ID" value="NZ_WHPF01000005.1"/>
</dbReference>
<sequence length="131" mass="15363">MHYDNEEARNFEKKNADRLQNIRQLSAEDKQLITENLAFLEVEIKNLLAKPDRTEAENEMLEKLSKQMPALLTAFQDMSLVLNHSLDVKSQSYYFHIKALAEKGDEKAREIYKDLQPYYQATLKEKPESQN</sequence>
<dbReference type="Proteomes" id="UP000598971">
    <property type="component" value="Unassembled WGS sequence"/>
</dbReference>
<keyword evidence="1" id="KW-0175">Coiled coil</keyword>
<evidence type="ECO:0000256" key="1">
    <source>
        <dbReference type="SAM" id="Coils"/>
    </source>
</evidence>
<organism evidence="2 3">
    <name type="scientific">Limnovirga soli</name>
    <dbReference type="NCBI Taxonomy" id="2656915"/>
    <lineage>
        <taxon>Bacteria</taxon>
        <taxon>Pseudomonadati</taxon>
        <taxon>Bacteroidota</taxon>
        <taxon>Chitinophagia</taxon>
        <taxon>Chitinophagales</taxon>
        <taxon>Chitinophagaceae</taxon>
        <taxon>Limnovirga</taxon>
    </lineage>
</organism>
<keyword evidence="3" id="KW-1185">Reference proteome</keyword>
<dbReference type="EMBL" id="WHPF01000005">
    <property type="protein sequence ID" value="NNV55428.1"/>
    <property type="molecule type" value="Genomic_DNA"/>
</dbReference>
<name>A0A8J8JT25_9BACT</name>
<evidence type="ECO:0000313" key="2">
    <source>
        <dbReference type="EMBL" id="NNV55428.1"/>
    </source>
</evidence>
<evidence type="ECO:0000313" key="3">
    <source>
        <dbReference type="Proteomes" id="UP000598971"/>
    </source>
</evidence>
<proteinExistence type="predicted"/>